<evidence type="ECO:0000256" key="2">
    <source>
        <dbReference type="ARBA" id="ARBA00022723"/>
    </source>
</evidence>
<dbReference type="PROSITE" id="PS00080">
    <property type="entry name" value="MULTICOPPER_OXIDASE2"/>
    <property type="match status" value="1"/>
</dbReference>
<keyword evidence="2" id="KW-0479">Metal-binding</keyword>
<dbReference type="SUPFAM" id="SSF49503">
    <property type="entry name" value="Cupredoxins"/>
    <property type="match status" value="3"/>
</dbReference>
<evidence type="ECO:0000313" key="9">
    <source>
        <dbReference type="Proteomes" id="UP000019132"/>
    </source>
</evidence>
<evidence type="ECO:0000256" key="1">
    <source>
        <dbReference type="ARBA" id="ARBA00010609"/>
    </source>
</evidence>
<dbReference type="OMA" id="AHCHIAS"/>
<dbReference type="InterPro" id="IPR011706">
    <property type="entry name" value="Cu-oxidase_C"/>
</dbReference>
<evidence type="ECO:0000256" key="5">
    <source>
        <dbReference type="SAM" id="SignalP"/>
    </source>
</evidence>
<dbReference type="HOGENOM" id="CLU_009100_3_1_1"/>
<feature type="compositionally biased region" description="Acidic residues" evidence="4">
    <location>
        <begin position="256"/>
        <end position="273"/>
    </location>
</feature>
<evidence type="ECO:0000313" key="8">
    <source>
        <dbReference type="EnsemblProtists" id="PYU1_T010834"/>
    </source>
</evidence>
<evidence type="ECO:0000259" key="6">
    <source>
        <dbReference type="Pfam" id="PF07731"/>
    </source>
</evidence>
<dbReference type="InterPro" id="IPR045087">
    <property type="entry name" value="Cu-oxidase_fam"/>
</dbReference>
<dbReference type="PANTHER" id="PTHR11709:SF518">
    <property type="entry name" value="MULTICOPPER OXIDASE"/>
    <property type="match status" value="1"/>
</dbReference>
<feature type="domain" description="Plastocyanin-like" evidence="6">
    <location>
        <begin position="523"/>
        <end position="618"/>
    </location>
</feature>
<feature type="signal peptide" evidence="5">
    <location>
        <begin position="1"/>
        <end position="18"/>
    </location>
</feature>
<sequence>MRCVVLLWAALAWMCASAHDDYLPLQQPEVIESPCVKRWNDMAAHFQSARANDLDTNRTTRTRPLAFENEPSELQVNLTVQMDRFESRYVGFNTRTYNGKVPAPTIKVCPGDRLMLRIANELGDGDANMTNVHLHGLHVSPKGHADNVLANILPGAARIYDYQIRSDHPSGTFWYHPHSHGIVNTQLSGLMAGALIVVDRPGDFPEEISKMDDLVLILQAICVENCHTTYDCIVNALKNDYDSNSSTAMGGMDMSDMSDMDIDSEEEEEEEQEPFPVDLRVDRNSPLNDTSLLHAYVNGQYLPEVHMKPGEFKRLRYLNAIANNVAELIAPDCDVYVLAMDGIYWEAPVKRGVVVIPPGGRADLAVMCKNAGTFFMETESSPKRNHLLGRINQHRVPSQKVVSLRVIGEERVEMTMPSALPKLPTYMQSSIAEKLSAIPSTNKYNYEFSVWMDEKNAMTYGVNKQKFEHHFVNYSMRVDEPQEWELSVKNYGNHHCDETPVEEMERRDNINFSTESHLLHAHSVDQNDKMKDVKHACHTMNHPFHMHASHFQITSRDAAADPDNILFGIGEWRDTIPLFKTQVQIRFTPQDHMIGRILTHCHVASHSDGGMAQLVEVLPSKDTR</sequence>
<dbReference type="EnsemblProtists" id="PYU1_T010834">
    <property type="protein sequence ID" value="PYU1_T010834"/>
    <property type="gene ID" value="PYU1_G010811"/>
</dbReference>
<dbReference type="InterPro" id="IPR002355">
    <property type="entry name" value="Cu_oxidase_Cu_BS"/>
</dbReference>
<keyword evidence="3" id="KW-0560">Oxidoreductase</keyword>
<feature type="chain" id="PRO_5003868299" description="Plastocyanin-like domain-containing protein" evidence="5">
    <location>
        <begin position="19"/>
        <end position="624"/>
    </location>
</feature>
<reference evidence="9" key="2">
    <citation type="submission" date="2010-04" db="EMBL/GenBank/DDBJ databases">
        <authorList>
            <person name="Buell R."/>
            <person name="Hamilton J."/>
            <person name="Hostetler J."/>
        </authorList>
    </citation>
    <scope>NUCLEOTIDE SEQUENCE [LARGE SCALE GENOMIC DNA]</scope>
    <source>
        <strain evidence="9">DAOM:BR144</strain>
    </source>
</reference>
<dbReference type="GO" id="GO:0016491">
    <property type="term" value="F:oxidoreductase activity"/>
    <property type="evidence" value="ECO:0007669"/>
    <property type="project" value="UniProtKB-KW"/>
</dbReference>
<dbReference type="PANTHER" id="PTHR11709">
    <property type="entry name" value="MULTI-COPPER OXIDASE"/>
    <property type="match status" value="1"/>
</dbReference>
<dbReference type="Proteomes" id="UP000019132">
    <property type="component" value="Unassembled WGS sequence"/>
</dbReference>
<dbReference type="CDD" id="cd13853">
    <property type="entry name" value="CuRO_1_Tth-MCO_like"/>
    <property type="match status" value="1"/>
</dbReference>
<comment type="similarity">
    <text evidence="1">Belongs to the multicopper oxidase family.</text>
</comment>
<evidence type="ECO:0000256" key="4">
    <source>
        <dbReference type="SAM" id="MobiDB-lite"/>
    </source>
</evidence>
<keyword evidence="9" id="KW-1185">Reference proteome</keyword>
<organism evidence="8 9">
    <name type="scientific">Globisporangium ultimum (strain ATCC 200006 / CBS 805.95 / DAOM BR144)</name>
    <name type="common">Pythium ultimum</name>
    <dbReference type="NCBI Taxonomy" id="431595"/>
    <lineage>
        <taxon>Eukaryota</taxon>
        <taxon>Sar</taxon>
        <taxon>Stramenopiles</taxon>
        <taxon>Oomycota</taxon>
        <taxon>Peronosporomycetes</taxon>
        <taxon>Pythiales</taxon>
        <taxon>Pythiaceae</taxon>
        <taxon>Globisporangium</taxon>
    </lineage>
</organism>
<evidence type="ECO:0008006" key="10">
    <source>
        <dbReference type="Google" id="ProtNLM"/>
    </source>
</evidence>
<keyword evidence="5" id="KW-0732">Signal</keyword>
<dbReference type="STRING" id="431595.K3X0T5"/>
<proteinExistence type="inferred from homology"/>
<dbReference type="GO" id="GO:0005507">
    <property type="term" value="F:copper ion binding"/>
    <property type="evidence" value="ECO:0007669"/>
    <property type="project" value="InterPro"/>
</dbReference>
<dbReference type="eggNOG" id="KOG1263">
    <property type="taxonomic scope" value="Eukaryota"/>
</dbReference>
<evidence type="ECO:0000259" key="7">
    <source>
        <dbReference type="Pfam" id="PF07732"/>
    </source>
</evidence>
<dbReference type="VEuPathDB" id="FungiDB:PYU1_G010811"/>
<reference evidence="9" key="1">
    <citation type="journal article" date="2010" name="Genome Biol.">
        <title>Genome sequence of the necrotrophic plant pathogen Pythium ultimum reveals original pathogenicity mechanisms and effector repertoire.</title>
        <authorList>
            <person name="Levesque C.A."/>
            <person name="Brouwer H."/>
            <person name="Cano L."/>
            <person name="Hamilton J.P."/>
            <person name="Holt C."/>
            <person name="Huitema E."/>
            <person name="Raffaele S."/>
            <person name="Robideau G.P."/>
            <person name="Thines M."/>
            <person name="Win J."/>
            <person name="Zerillo M.M."/>
            <person name="Beakes G.W."/>
            <person name="Boore J.L."/>
            <person name="Busam D."/>
            <person name="Dumas B."/>
            <person name="Ferriera S."/>
            <person name="Fuerstenberg S.I."/>
            <person name="Gachon C.M."/>
            <person name="Gaulin E."/>
            <person name="Govers F."/>
            <person name="Grenville-Briggs L."/>
            <person name="Horner N."/>
            <person name="Hostetler J."/>
            <person name="Jiang R.H."/>
            <person name="Johnson J."/>
            <person name="Krajaejun T."/>
            <person name="Lin H."/>
            <person name="Meijer H.J."/>
            <person name="Moore B."/>
            <person name="Morris P."/>
            <person name="Phuntmart V."/>
            <person name="Puiu D."/>
            <person name="Shetty J."/>
            <person name="Stajich J.E."/>
            <person name="Tripathy S."/>
            <person name="Wawra S."/>
            <person name="van West P."/>
            <person name="Whitty B.R."/>
            <person name="Coutinho P.M."/>
            <person name="Henrissat B."/>
            <person name="Martin F."/>
            <person name="Thomas P.D."/>
            <person name="Tyler B.M."/>
            <person name="De Vries R.P."/>
            <person name="Kamoun S."/>
            <person name="Yandell M."/>
            <person name="Tisserat N."/>
            <person name="Buell C.R."/>
        </authorList>
    </citation>
    <scope>NUCLEOTIDE SEQUENCE</scope>
    <source>
        <strain evidence="9">DAOM:BR144</strain>
    </source>
</reference>
<reference evidence="8" key="3">
    <citation type="submission" date="2015-02" db="UniProtKB">
        <authorList>
            <consortium name="EnsemblProtists"/>
        </authorList>
    </citation>
    <scope>IDENTIFICATION</scope>
    <source>
        <strain evidence="8">DAOM BR144</strain>
    </source>
</reference>
<dbReference type="InterPro" id="IPR008972">
    <property type="entry name" value="Cupredoxin"/>
</dbReference>
<accession>K3X0T5</accession>
<dbReference type="InterPro" id="IPR011707">
    <property type="entry name" value="Cu-oxidase-like_N"/>
</dbReference>
<dbReference type="Pfam" id="PF07731">
    <property type="entry name" value="Cu-oxidase_2"/>
    <property type="match status" value="1"/>
</dbReference>
<dbReference type="AlphaFoldDB" id="K3X0T5"/>
<feature type="region of interest" description="Disordered" evidence="4">
    <location>
        <begin position="248"/>
        <end position="275"/>
    </location>
</feature>
<name>K3X0T5_GLOUD</name>
<dbReference type="EMBL" id="GL376592">
    <property type="status" value="NOT_ANNOTATED_CDS"/>
    <property type="molecule type" value="Genomic_DNA"/>
</dbReference>
<dbReference type="Pfam" id="PF07732">
    <property type="entry name" value="Cu-oxidase_3"/>
    <property type="match status" value="1"/>
</dbReference>
<protein>
    <recommendedName>
        <fullName evidence="10">Plastocyanin-like domain-containing protein</fullName>
    </recommendedName>
</protein>
<dbReference type="Gene3D" id="2.60.40.420">
    <property type="entry name" value="Cupredoxins - blue copper proteins"/>
    <property type="match status" value="3"/>
</dbReference>
<feature type="domain" description="Plastocyanin-like" evidence="7">
    <location>
        <begin position="94"/>
        <end position="200"/>
    </location>
</feature>
<evidence type="ECO:0000256" key="3">
    <source>
        <dbReference type="ARBA" id="ARBA00023002"/>
    </source>
</evidence>
<dbReference type="InParanoid" id="K3X0T5"/>